<keyword evidence="1" id="KW-0812">Transmembrane</keyword>
<sequence>MHPPRRYPPLLEAAGRWLYLLPLVWVAPGLALAGALAPVLLEGGGPPPAPHGPLALPDALIHGPAAPAVPALAASILLGNALAGVAVPWLLARLAPFAPRLFVLLWALRVGWLATPAGLPGGGWYLTWCALLLVGEFAAYAQIADLASRGAPEGQLARRAGAALVLLALLAFYEAYVIARVL</sequence>
<dbReference type="EMBL" id="QXDL01000198">
    <property type="protein sequence ID" value="RIH81183.1"/>
    <property type="molecule type" value="Genomic_DNA"/>
</dbReference>
<keyword evidence="1" id="KW-1133">Transmembrane helix</keyword>
<dbReference type="AlphaFoldDB" id="A0A399ECF8"/>
<evidence type="ECO:0000313" key="3">
    <source>
        <dbReference type="Proteomes" id="UP000265715"/>
    </source>
</evidence>
<dbReference type="RefSeq" id="WP_119316255.1">
    <property type="nucleotide sequence ID" value="NZ_QXDL01000198.1"/>
</dbReference>
<protein>
    <submittedName>
        <fullName evidence="2">Uncharacterized protein</fullName>
    </submittedName>
</protein>
<keyword evidence="1" id="KW-0472">Membrane</keyword>
<keyword evidence="3" id="KW-1185">Reference proteome</keyword>
<feature type="transmembrane region" description="Helical" evidence="1">
    <location>
        <begin position="101"/>
        <end position="119"/>
    </location>
</feature>
<feature type="transmembrane region" description="Helical" evidence="1">
    <location>
        <begin position="125"/>
        <end position="148"/>
    </location>
</feature>
<evidence type="ECO:0000256" key="1">
    <source>
        <dbReference type="SAM" id="Phobius"/>
    </source>
</evidence>
<feature type="transmembrane region" description="Helical" evidence="1">
    <location>
        <begin position="160"/>
        <end position="179"/>
    </location>
</feature>
<accession>A0A399ECF8</accession>
<feature type="transmembrane region" description="Helical" evidence="1">
    <location>
        <begin position="20"/>
        <end position="41"/>
    </location>
</feature>
<dbReference type="Proteomes" id="UP000265715">
    <property type="component" value="Unassembled WGS sequence"/>
</dbReference>
<comment type="caution">
    <text evidence="2">The sequence shown here is derived from an EMBL/GenBank/DDBJ whole genome shotgun (WGS) entry which is preliminary data.</text>
</comment>
<gene>
    <name evidence="2" type="ORF">Mterra_03338</name>
</gene>
<proteinExistence type="predicted"/>
<name>A0A399ECF8_9DEIN</name>
<organism evidence="2 3">
    <name type="scientific">Calidithermus terrae</name>
    <dbReference type="NCBI Taxonomy" id="1408545"/>
    <lineage>
        <taxon>Bacteria</taxon>
        <taxon>Thermotogati</taxon>
        <taxon>Deinococcota</taxon>
        <taxon>Deinococci</taxon>
        <taxon>Thermales</taxon>
        <taxon>Thermaceae</taxon>
        <taxon>Calidithermus</taxon>
    </lineage>
</organism>
<evidence type="ECO:0000313" key="2">
    <source>
        <dbReference type="EMBL" id="RIH81183.1"/>
    </source>
</evidence>
<reference evidence="2 3" key="1">
    <citation type="submission" date="2018-08" db="EMBL/GenBank/DDBJ databases">
        <title>Meiothermus terrae DSM 26712 genome sequencing project.</title>
        <authorList>
            <person name="Da Costa M.S."/>
            <person name="Albuquerque L."/>
            <person name="Raposo P."/>
            <person name="Froufe H.J.C."/>
            <person name="Barroso C.S."/>
            <person name="Egas C."/>
        </authorList>
    </citation>
    <scope>NUCLEOTIDE SEQUENCE [LARGE SCALE GENOMIC DNA]</scope>
    <source>
        <strain evidence="2 3">DSM 26712</strain>
    </source>
</reference>
<feature type="transmembrane region" description="Helical" evidence="1">
    <location>
        <begin position="71"/>
        <end position="92"/>
    </location>
</feature>